<dbReference type="GO" id="GO:0019783">
    <property type="term" value="F:ubiquitin-like protein peptidase activity"/>
    <property type="evidence" value="ECO:0007669"/>
    <property type="project" value="UniProtKB-ARBA"/>
</dbReference>
<sequence>METNEAVVCISDDDTESLKLKSTTGTTVLRLPNSLPFASKLSHGIIKQAPICLQASDIARLEEKEWFNDILMDFGLSQCVRRHELSDSPLKKVWVFSTFFFTMLEDKGINAVCKWSAHWNVFEQELIVVPVNKDFHWYIILILSPNSSFAPSDLDPIGAPCAQIFSLDSLGGKQCEARELIENWLQIVAKPKLSGRQWITPDSRSLPVPKQPNFYDCGPFSIHNLGRFLMHYPDIVNRAISSASHEWDRIWHPHLASHMRKNLRLQTTLRRSVTLQEA</sequence>
<dbReference type="Pfam" id="PF02902">
    <property type="entry name" value="Peptidase_C48"/>
    <property type="match status" value="1"/>
</dbReference>
<dbReference type="InterPro" id="IPR038765">
    <property type="entry name" value="Papain-like_cys_pep_sf"/>
</dbReference>
<dbReference type="PANTHER" id="PTHR46915">
    <property type="entry name" value="UBIQUITIN-LIKE PROTEASE 4-RELATED"/>
    <property type="match status" value="1"/>
</dbReference>
<dbReference type="GO" id="GO:0008234">
    <property type="term" value="F:cysteine-type peptidase activity"/>
    <property type="evidence" value="ECO:0007669"/>
    <property type="project" value="UniProtKB-KW"/>
</dbReference>
<keyword evidence="3" id="KW-0378">Hydrolase</keyword>
<protein>
    <recommendedName>
        <fullName evidence="5">Ubiquitin-like protease family profile domain-containing protein</fullName>
    </recommendedName>
</protein>
<dbReference type="Proteomes" id="UP000054279">
    <property type="component" value="Unassembled WGS sequence"/>
</dbReference>
<evidence type="ECO:0000259" key="5">
    <source>
        <dbReference type="PROSITE" id="PS50600"/>
    </source>
</evidence>
<dbReference type="AlphaFoldDB" id="A0A0C9UL31"/>
<gene>
    <name evidence="6" type="ORF">M422DRAFT_779738</name>
</gene>
<comment type="similarity">
    <text evidence="1">Belongs to the peptidase C48 family.</text>
</comment>
<evidence type="ECO:0000256" key="2">
    <source>
        <dbReference type="ARBA" id="ARBA00022670"/>
    </source>
</evidence>
<evidence type="ECO:0000256" key="1">
    <source>
        <dbReference type="ARBA" id="ARBA00005234"/>
    </source>
</evidence>
<dbReference type="GO" id="GO:0016926">
    <property type="term" value="P:protein desumoylation"/>
    <property type="evidence" value="ECO:0007669"/>
    <property type="project" value="UniProtKB-ARBA"/>
</dbReference>
<dbReference type="InterPro" id="IPR003653">
    <property type="entry name" value="Peptidase_C48_C"/>
</dbReference>
<dbReference type="OrthoDB" id="442460at2759"/>
<dbReference type="PROSITE" id="PS50600">
    <property type="entry name" value="ULP_PROTEASE"/>
    <property type="match status" value="1"/>
</dbReference>
<accession>A0A0C9UL31</accession>
<dbReference type="HOGENOM" id="CLU_070654_1_0_1"/>
<evidence type="ECO:0000313" key="6">
    <source>
        <dbReference type="EMBL" id="KIJ43773.1"/>
    </source>
</evidence>
<proteinExistence type="inferred from homology"/>
<organism evidence="6 7">
    <name type="scientific">Sphaerobolus stellatus (strain SS14)</name>
    <dbReference type="NCBI Taxonomy" id="990650"/>
    <lineage>
        <taxon>Eukaryota</taxon>
        <taxon>Fungi</taxon>
        <taxon>Dikarya</taxon>
        <taxon>Basidiomycota</taxon>
        <taxon>Agaricomycotina</taxon>
        <taxon>Agaricomycetes</taxon>
        <taxon>Phallomycetidae</taxon>
        <taxon>Geastrales</taxon>
        <taxon>Sphaerobolaceae</taxon>
        <taxon>Sphaerobolus</taxon>
    </lineage>
</organism>
<reference evidence="6 7" key="1">
    <citation type="submission" date="2014-06" db="EMBL/GenBank/DDBJ databases">
        <title>Evolutionary Origins and Diversification of the Mycorrhizal Mutualists.</title>
        <authorList>
            <consortium name="DOE Joint Genome Institute"/>
            <consortium name="Mycorrhizal Genomics Consortium"/>
            <person name="Kohler A."/>
            <person name="Kuo A."/>
            <person name="Nagy L.G."/>
            <person name="Floudas D."/>
            <person name="Copeland A."/>
            <person name="Barry K.W."/>
            <person name="Cichocki N."/>
            <person name="Veneault-Fourrey C."/>
            <person name="LaButti K."/>
            <person name="Lindquist E.A."/>
            <person name="Lipzen A."/>
            <person name="Lundell T."/>
            <person name="Morin E."/>
            <person name="Murat C."/>
            <person name="Riley R."/>
            <person name="Ohm R."/>
            <person name="Sun H."/>
            <person name="Tunlid A."/>
            <person name="Henrissat B."/>
            <person name="Grigoriev I.V."/>
            <person name="Hibbett D.S."/>
            <person name="Martin F."/>
        </authorList>
    </citation>
    <scope>NUCLEOTIDE SEQUENCE [LARGE SCALE GENOMIC DNA]</scope>
    <source>
        <strain evidence="6 7">SS14</strain>
    </source>
</reference>
<evidence type="ECO:0000313" key="7">
    <source>
        <dbReference type="Proteomes" id="UP000054279"/>
    </source>
</evidence>
<name>A0A0C9UL31_SPHS4</name>
<keyword evidence="7" id="KW-1185">Reference proteome</keyword>
<dbReference type="PANTHER" id="PTHR46915:SF2">
    <property type="entry name" value="UBIQUITIN-LIKE PROTEASE 4"/>
    <property type="match status" value="1"/>
</dbReference>
<dbReference type="SUPFAM" id="SSF54001">
    <property type="entry name" value="Cysteine proteinases"/>
    <property type="match status" value="1"/>
</dbReference>
<dbReference type="Gene3D" id="3.40.395.10">
    <property type="entry name" value="Adenoviral Proteinase, Chain A"/>
    <property type="match status" value="1"/>
</dbReference>
<keyword evidence="4" id="KW-0788">Thiol protease</keyword>
<dbReference type="EMBL" id="KN837121">
    <property type="protein sequence ID" value="KIJ43773.1"/>
    <property type="molecule type" value="Genomic_DNA"/>
</dbReference>
<dbReference type="GO" id="GO:0006508">
    <property type="term" value="P:proteolysis"/>
    <property type="evidence" value="ECO:0007669"/>
    <property type="project" value="UniProtKB-KW"/>
</dbReference>
<evidence type="ECO:0000256" key="3">
    <source>
        <dbReference type="ARBA" id="ARBA00022801"/>
    </source>
</evidence>
<evidence type="ECO:0000256" key="4">
    <source>
        <dbReference type="ARBA" id="ARBA00022807"/>
    </source>
</evidence>
<feature type="domain" description="Ubiquitin-like protease family profile" evidence="5">
    <location>
        <begin position="51"/>
        <end position="228"/>
    </location>
</feature>
<keyword evidence="2" id="KW-0645">Protease</keyword>